<feature type="transmembrane region" description="Helical" evidence="1">
    <location>
        <begin position="53"/>
        <end position="80"/>
    </location>
</feature>
<keyword evidence="1" id="KW-0472">Membrane</keyword>
<protein>
    <recommendedName>
        <fullName evidence="3">MotA/TolQ/ExbB proton channel domain-containing protein</fullName>
    </recommendedName>
</protein>
<gene>
    <name evidence="2" type="ORF">METZ01_LOCUS128843</name>
</gene>
<evidence type="ECO:0008006" key="3">
    <source>
        <dbReference type="Google" id="ProtNLM"/>
    </source>
</evidence>
<keyword evidence="1" id="KW-0812">Transmembrane</keyword>
<sequence length="126" mass="13846">MTEYQVLNLMQVSFIQNAMYFVGMVLLTWLGFRMCNNVRNKPNANMAGKVFTSVYCLFVAAFMFQVNQIGGAILASNAALLVDMGAASGDRMAAYLDAPLIVGGSVQTLFVLFILVFQLALVWTKD</sequence>
<reference evidence="2" key="1">
    <citation type="submission" date="2018-05" db="EMBL/GenBank/DDBJ databases">
        <authorList>
            <person name="Lanie J.A."/>
            <person name="Ng W.-L."/>
            <person name="Kazmierczak K.M."/>
            <person name="Andrzejewski T.M."/>
            <person name="Davidsen T.M."/>
            <person name="Wayne K.J."/>
            <person name="Tettelin H."/>
            <person name="Glass J.I."/>
            <person name="Rusch D."/>
            <person name="Podicherti R."/>
            <person name="Tsui H.-C.T."/>
            <person name="Winkler M.E."/>
        </authorList>
    </citation>
    <scope>NUCLEOTIDE SEQUENCE</scope>
</reference>
<accession>A0A381YG07</accession>
<evidence type="ECO:0000313" key="2">
    <source>
        <dbReference type="EMBL" id="SVA75989.1"/>
    </source>
</evidence>
<evidence type="ECO:0000256" key="1">
    <source>
        <dbReference type="SAM" id="Phobius"/>
    </source>
</evidence>
<feature type="transmembrane region" description="Helical" evidence="1">
    <location>
        <begin position="12"/>
        <end position="32"/>
    </location>
</feature>
<keyword evidence="1" id="KW-1133">Transmembrane helix</keyword>
<proteinExistence type="predicted"/>
<dbReference type="EMBL" id="UINC01018154">
    <property type="protein sequence ID" value="SVA75989.1"/>
    <property type="molecule type" value="Genomic_DNA"/>
</dbReference>
<name>A0A381YG07_9ZZZZ</name>
<organism evidence="2">
    <name type="scientific">marine metagenome</name>
    <dbReference type="NCBI Taxonomy" id="408172"/>
    <lineage>
        <taxon>unclassified sequences</taxon>
        <taxon>metagenomes</taxon>
        <taxon>ecological metagenomes</taxon>
    </lineage>
</organism>
<feature type="transmembrane region" description="Helical" evidence="1">
    <location>
        <begin position="100"/>
        <end position="123"/>
    </location>
</feature>
<dbReference type="AlphaFoldDB" id="A0A381YG07"/>